<organism evidence="2 3">
    <name type="scientific">Rhodocollybia butyracea</name>
    <dbReference type="NCBI Taxonomy" id="206335"/>
    <lineage>
        <taxon>Eukaryota</taxon>
        <taxon>Fungi</taxon>
        <taxon>Dikarya</taxon>
        <taxon>Basidiomycota</taxon>
        <taxon>Agaricomycotina</taxon>
        <taxon>Agaricomycetes</taxon>
        <taxon>Agaricomycetidae</taxon>
        <taxon>Agaricales</taxon>
        <taxon>Marasmiineae</taxon>
        <taxon>Omphalotaceae</taxon>
        <taxon>Rhodocollybia</taxon>
    </lineage>
</organism>
<evidence type="ECO:0000256" key="1">
    <source>
        <dbReference type="SAM" id="MobiDB-lite"/>
    </source>
</evidence>
<feature type="compositionally biased region" description="Low complexity" evidence="1">
    <location>
        <begin position="9"/>
        <end position="18"/>
    </location>
</feature>
<dbReference type="AlphaFoldDB" id="A0A9P5PGD5"/>
<evidence type="ECO:0000313" key="3">
    <source>
        <dbReference type="Proteomes" id="UP000772434"/>
    </source>
</evidence>
<dbReference type="Proteomes" id="UP000772434">
    <property type="component" value="Unassembled WGS sequence"/>
</dbReference>
<reference evidence="2" key="1">
    <citation type="submission" date="2020-11" db="EMBL/GenBank/DDBJ databases">
        <authorList>
            <consortium name="DOE Joint Genome Institute"/>
            <person name="Ahrendt S."/>
            <person name="Riley R."/>
            <person name="Andreopoulos W."/>
            <person name="Labutti K."/>
            <person name="Pangilinan J."/>
            <person name="Ruiz-Duenas F.J."/>
            <person name="Barrasa J.M."/>
            <person name="Sanchez-Garcia M."/>
            <person name="Camarero S."/>
            <person name="Miyauchi S."/>
            <person name="Serrano A."/>
            <person name="Linde D."/>
            <person name="Babiker R."/>
            <person name="Drula E."/>
            <person name="Ayuso-Fernandez I."/>
            <person name="Pacheco R."/>
            <person name="Padilla G."/>
            <person name="Ferreira P."/>
            <person name="Barriuso J."/>
            <person name="Kellner H."/>
            <person name="Castanera R."/>
            <person name="Alfaro M."/>
            <person name="Ramirez L."/>
            <person name="Pisabarro A.G."/>
            <person name="Kuo A."/>
            <person name="Tritt A."/>
            <person name="Lipzen A."/>
            <person name="He G."/>
            <person name="Yan M."/>
            <person name="Ng V."/>
            <person name="Cullen D."/>
            <person name="Martin F."/>
            <person name="Rosso M.-N."/>
            <person name="Henrissat B."/>
            <person name="Hibbett D."/>
            <person name="Martinez A.T."/>
            <person name="Grigoriev I.V."/>
        </authorList>
    </citation>
    <scope>NUCLEOTIDE SEQUENCE</scope>
    <source>
        <strain evidence="2">AH 40177</strain>
    </source>
</reference>
<evidence type="ECO:0000313" key="2">
    <source>
        <dbReference type="EMBL" id="KAF9064836.1"/>
    </source>
</evidence>
<name>A0A9P5PGD5_9AGAR</name>
<gene>
    <name evidence="2" type="ORF">BDP27DRAFT_1366893</name>
</gene>
<sequence length="285" mass="33148">MSRQKRLRSPSSSPLSPSTCLKNITYKEKERVHTLAFGQSVPAYAEKKIPDTLYAGAGGDYLVKNEVVDDSFYRTNQENMQDTRHYHYEPSDSGFRGPLGQPFVAYDRKLQISLDHVDLKNEVVHNPLYHPTNDKMRHDYHEYSDSGFRGPLEQPFVGYNRDLSPNHVDLENEVVRDLLYHPTKDTMRESRRDYYEYSDSGFRGPMGEASVMYQDRERQESKKHMELKIQHLESDVRALQRQVGTYKDILDRLGHIFFSVGDKGFDAEELLLNLNMHINGVDRKP</sequence>
<proteinExistence type="predicted"/>
<accession>A0A9P5PGD5</accession>
<comment type="caution">
    <text evidence="2">The sequence shown here is derived from an EMBL/GenBank/DDBJ whole genome shotgun (WGS) entry which is preliminary data.</text>
</comment>
<keyword evidence="3" id="KW-1185">Reference proteome</keyword>
<protein>
    <submittedName>
        <fullName evidence="2">Uncharacterized protein</fullName>
    </submittedName>
</protein>
<dbReference type="EMBL" id="JADNRY010000114">
    <property type="protein sequence ID" value="KAF9064836.1"/>
    <property type="molecule type" value="Genomic_DNA"/>
</dbReference>
<feature type="region of interest" description="Disordered" evidence="1">
    <location>
        <begin position="1"/>
        <end position="20"/>
    </location>
</feature>